<dbReference type="Proteomes" id="UP001205861">
    <property type="component" value="Unassembled WGS sequence"/>
</dbReference>
<dbReference type="EMBL" id="JANUGV010000006">
    <property type="protein sequence ID" value="MCS0610173.1"/>
    <property type="molecule type" value="Genomic_DNA"/>
</dbReference>
<evidence type="ECO:0008006" key="5">
    <source>
        <dbReference type="Google" id="ProtNLM"/>
    </source>
</evidence>
<accession>A0ABT2BQN7</accession>
<keyword evidence="2" id="KW-0732">Signal</keyword>
<feature type="compositionally biased region" description="Low complexity" evidence="1">
    <location>
        <begin position="84"/>
        <end position="98"/>
    </location>
</feature>
<evidence type="ECO:0000313" key="4">
    <source>
        <dbReference type="Proteomes" id="UP001205861"/>
    </source>
</evidence>
<keyword evidence="4" id="KW-1185">Reference proteome</keyword>
<feature type="chain" id="PRO_5046979263" description="Lipoprotein" evidence="2">
    <location>
        <begin position="16"/>
        <end position="309"/>
    </location>
</feature>
<proteinExistence type="predicted"/>
<gene>
    <name evidence="3" type="ORF">NX773_18560</name>
</gene>
<feature type="region of interest" description="Disordered" evidence="1">
    <location>
        <begin position="195"/>
        <end position="309"/>
    </location>
</feature>
<protein>
    <recommendedName>
        <fullName evidence="5">Lipoprotein</fullName>
    </recommendedName>
</protein>
<feature type="region of interest" description="Disordered" evidence="1">
    <location>
        <begin position="78"/>
        <end position="98"/>
    </location>
</feature>
<feature type="compositionally biased region" description="Gly residues" evidence="1">
    <location>
        <begin position="204"/>
        <end position="241"/>
    </location>
</feature>
<reference evidence="3 4" key="1">
    <citation type="submission" date="2022-08" db="EMBL/GenBank/DDBJ databases">
        <title>Reclassification of Massilia species as members of the genera Telluria, Duganella, Pseudoduganella, Mokoshia gen. nov. and Zemynaea gen. nov. using orthogonal and non-orthogonal genome-based approaches.</title>
        <authorList>
            <person name="Bowman J.P."/>
        </authorList>
    </citation>
    <scope>NUCLEOTIDE SEQUENCE [LARGE SCALE GENOMIC DNA]</scope>
    <source>
        <strain evidence="3 4">JCM 31607</strain>
    </source>
</reference>
<evidence type="ECO:0000256" key="2">
    <source>
        <dbReference type="SAM" id="SignalP"/>
    </source>
</evidence>
<dbReference type="RefSeq" id="WP_258857984.1">
    <property type="nucleotide sequence ID" value="NZ_JANUGV010000006.1"/>
</dbReference>
<feature type="compositionally biased region" description="Low complexity" evidence="1">
    <location>
        <begin position="242"/>
        <end position="296"/>
    </location>
</feature>
<organism evidence="3 4">
    <name type="scientific">Massilia solisilvae</name>
    <dbReference type="NCBI Taxonomy" id="1811225"/>
    <lineage>
        <taxon>Bacteria</taxon>
        <taxon>Pseudomonadati</taxon>
        <taxon>Pseudomonadota</taxon>
        <taxon>Betaproteobacteria</taxon>
        <taxon>Burkholderiales</taxon>
        <taxon>Oxalobacteraceae</taxon>
        <taxon>Telluria group</taxon>
        <taxon>Massilia</taxon>
    </lineage>
</organism>
<name>A0ABT2BQN7_9BURK</name>
<feature type="signal peptide" evidence="2">
    <location>
        <begin position="1"/>
        <end position="15"/>
    </location>
</feature>
<feature type="compositionally biased region" description="Gly residues" evidence="1">
    <location>
        <begin position="297"/>
        <end position="309"/>
    </location>
</feature>
<evidence type="ECO:0000313" key="3">
    <source>
        <dbReference type="EMBL" id="MCS0610173.1"/>
    </source>
</evidence>
<dbReference type="PROSITE" id="PS51257">
    <property type="entry name" value="PROKAR_LIPOPROTEIN"/>
    <property type="match status" value="1"/>
</dbReference>
<evidence type="ECO:0000256" key="1">
    <source>
        <dbReference type="SAM" id="MobiDB-lite"/>
    </source>
</evidence>
<sequence>MKSSLMALAVGVALAGCSTGDGNVFASRDKTVEYYRVFDIKTAPGNPGVVKAASEGISRHVSDATLATPAIAGQLQEQPGKFRPANPDGAAPGSGAAPSCEGASWTAKGAPRVNGGDNMNVVACLFPYKNGYHLDMYAVFTKKEGGWLEWPRRFTGRLMGTPESWTDQTMVDVVRTIRDSTGAQVALVEAKPALPGTPWLEMGPNGGASGSAGGSGGGASAPAGSGTGGSSGNSGTGGASGSGAASDSSGASATTSTAAPAPVTAPVAAPGSATAADSSSAGAAQPAGTGGSASAAGSGGGATGKPGAR</sequence>
<comment type="caution">
    <text evidence="3">The sequence shown here is derived from an EMBL/GenBank/DDBJ whole genome shotgun (WGS) entry which is preliminary data.</text>
</comment>